<dbReference type="EMBL" id="CAFBPC010000089">
    <property type="protein sequence ID" value="CAB5004073.1"/>
    <property type="molecule type" value="Genomic_DNA"/>
</dbReference>
<proteinExistence type="predicted"/>
<dbReference type="AlphaFoldDB" id="A0A6J7PLE5"/>
<organism evidence="1">
    <name type="scientific">freshwater metagenome</name>
    <dbReference type="NCBI Taxonomy" id="449393"/>
    <lineage>
        <taxon>unclassified sequences</taxon>
        <taxon>metagenomes</taxon>
        <taxon>ecological metagenomes</taxon>
    </lineage>
</organism>
<reference evidence="1" key="1">
    <citation type="submission" date="2020-05" db="EMBL/GenBank/DDBJ databases">
        <authorList>
            <person name="Chiriac C."/>
            <person name="Salcher M."/>
            <person name="Ghai R."/>
            <person name="Kavagutti S V."/>
        </authorList>
    </citation>
    <scope>NUCLEOTIDE SEQUENCE</scope>
</reference>
<gene>
    <name evidence="1" type="ORF">UFOPK4057_00488</name>
</gene>
<name>A0A6J7PLE5_9ZZZZ</name>
<accession>A0A6J7PLE5</accession>
<sequence>MTATYETAFIANNHAVPSGPISNAANAGPNTRDPVITVVFNDIAFDISAGSTSSVTKPRRDGLSIALAIPRMSDNV</sequence>
<protein>
    <submittedName>
        <fullName evidence="1">Unannotated protein</fullName>
    </submittedName>
</protein>
<evidence type="ECO:0000313" key="1">
    <source>
        <dbReference type="EMBL" id="CAB5004073.1"/>
    </source>
</evidence>